<feature type="compositionally biased region" description="Low complexity" evidence="1">
    <location>
        <begin position="161"/>
        <end position="179"/>
    </location>
</feature>
<dbReference type="Proteomes" id="UP001597440">
    <property type="component" value="Unassembled WGS sequence"/>
</dbReference>
<proteinExistence type="predicted"/>
<sequence>MKIRNLSKVALAIAISSAVVLEGCKKYDDDISRLEQNISQNTSDIASLKTSLASLATNMVVESVTSVPGGFDIVFKKPDGTKVPYQIRNGADGAKGDKGDTGATGSKGDTGAAGAAGSSPIVTIGQNGNFWIANNGGAAADTGVKAQGPKGDKGDKGETGETGQTGQTGQTGSQGPAGQNGTVVSIVTGNDGKQYWALDGTQTNVQAYAGDIAVVEVDGGYNVIFTDAKGATSDSVFLATEAVAVNSLSIVPTFTNNNSPVVFFPRIVESNTNRTTLLQGYAEIKYNLNPFGVKTENYDATGLLTQSSEKVEFRSSGGTINSNFTAVGPAVKTFGDITVKYRPSNANSTFPTASATTDLFIALQVNNAKAATGQKFAASPFNIAKEEIVEKDEITIEKSSRNAQSTGDKVTLLNGVNPVFTGSGNTAAFVDGGSGSQSLAHTKAQADARTDANFELHFKNDATTNLDNNTSYRGGIVLDDKLNGFFGRAQVNNNIVSMDDHGLSDYNLRYDIDHYSSTDPEKREWLDLDPVTGKISVKISTTTPNTYNFGATNNYAVVRVSIYPGTGSTNVIAHRFIKVNFVQSAVAPVAVNGTFSHDVVNTASVNKNITWSTPTTLDAAYATTGKPAVDFHNVYTFAPSAGNPAGFTFDVPSMNAPQGSPRIVAIENTVMPGTYTLHGTYTSSVSTDPAVNVTITVTVTGNNITTLTKDLPFWDANQSFGIINGKLVSGNWELHANLWDYWTETTVSGSNLPVMGYAFGVSPAVNGINISGNEVQLNSSQATARAKVNNGMVSLSINRTVNGVTYNNGLQTSFDVKFINPVKAIEAKTPYKEFTDKEVSGTNVSEIDVRRLITIKDFNNTVLYNFNGGFSGTKNTGLISDYGINGISPTFGSYNLTNVSFVRYENANGTAISAPSGASASVNGQNLVWTNSGANLQQSIYLVYKVTVTNKFNVAGLPATEAEVVKEIKIRVNPNI</sequence>
<comment type="caution">
    <text evidence="2">The sequence shown here is derived from an EMBL/GenBank/DDBJ whole genome shotgun (WGS) entry which is preliminary data.</text>
</comment>
<feature type="compositionally biased region" description="Low complexity" evidence="1">
    <location>
        <begin position="101"/>
        <end position="118"/>
    </location>
</feature>
<feature type="region of interest" description="Disordered" evidence="1">
    <location>
        <begin position="141"/>
        <end position="180"/>
    </location>
</feature>
<evidence type="ECO:0000256" key="1">
    <source>
        <dbReference type="SAM" id="MobiDB-lite"/>
    </source>
</evidence>
<organism evidence="2 3">
    <name type="scientific">Sphingobacterium tabacisoli</name>
    <dbReference type="NCBI Taxonomy" id="2044855"/>
    <lineage>
        <taxon>Bacteria</taxon>
        <taxon>Pseudomonadati</taxon>
        <taxon>Bacteroidota</taxon>
        <taxon>Sphingobacteriia</taxon>
        <taxon>Sphingobacteriales</taxon>
        <taxon>Sphingobacteriaceae</taxon>
        <taxon>Sphingobacterium</taxon>
    </lineage>
</organism>
<dbReference type="EMBL" id="JBHULD010000014">
    <property type="protein sequence ID" value="MFD2555898.1"/>
    <property type="molecule type" value="Genomic_DNA"/>
</dbReference>
<evidence type="ECO:0000313" key="3">
    <source>
        <dbReference type="Proteomes" id="UP001597440"/>
    </source>
</evidence>
<reference evidence="3" key="1">
    <citation type="journal article" date="2019" name="Int. J. Syst. Evol. Microbiol.">
        <title>The Global Catalogue of Microorganisms (GCM) 10K type strain sequencing project: providing services to taxonomists for standard genome sequencing and annotation.</title>
        <authorList>
            <consortium name="The Broad Institute Genomics Platform"/>
            <consortium name="The Broad Institute Genome Sequencing Center for Infectious Disease"/>
            <person name="Wu L."/>
            <person name="Ma J."/>
        </authorList>
    </citation>
    <scope>NUCLEOTIDE SEQUENCE [LARGE SCALE GENOMIC DNA]</scope>
    <source>
        <strain evidence="3">KCTC 52298</strain>
    </source>
</reference>
<keyword evidence="3" id="KW-1185">Reference proteome</keyword>
<feature type="compositionally biased region" description="Basic and acidic residues" evidence="1">
    <location>
        <begin position="150"/>
        <end position="159"/>
    </location>
</feature>
<name>A0ABW5L6F7_9SPHI</name>
<evidence type="ECO:0000313" key="2">
    <source>
        <dbReference type="EMBL" id="MFD2555898.1"/>
    </source>
</evidence>
<evidence type="ECO:0008006" key="4">
    <source>
        <dbReference type="Google" id="ProtNLM"/>
    </source>
</evidence>
<accession>A0ABW5L6F7</accession>
<dbReference type="PANTHER" id="PTHR24637">
    <property type="entry name" value="COLLAGEN"/>
    <property type="match status" value="1"/>
</dbReference>
<gene>
    <name evidence="2" type="ORF">ACFSQW_15990</name>
</gene>
<dbReference type="RefSeq" id="WP_210354181.1">
    <property type="nucleotide sequence ID" value="NZ_JAEQMU010000001.1"/>
</dbReference>
<feature type="region of interest" description="Disordered" evidence="1">
    <location>
        <begin position="82"/>
        <end position="118"/>
    </location>
</feature>
<protein>
    <recommendedName>
        <fullName evidence="4">DUF4988 domain-containing protein</fullName>
    </recommendedName>
</protein>